<reference evidence="10 11" key="1">
    <citation type="submission" date="2021-10" db="EMBL/GenBank/DDBJ databases">
        <title>Anaerobic single-cell dispensing facilitates the cultivation of human gut bacteria.</title>
        <authorList>
            <person name="Afrizal A."/>
        </authorList>
    </citation>
    <scope>NUCLEOTIDE SEQUENCE [LARGE SCALE GENOMIC DNA]</scope>
    <source>
        <strain evidence="10 11">CLA-AA-H200</strain>
    </source>
</reference>
<keyword evidence="4 7" id="KW-1133">Transmembrane helix</keyword>
<feature type="transmembrane region" description="Helical" evidence="7">
    <location>
        <begin position="759"/>
        <end position="777"/>
    </location>
</feature>
<evidence type="ECO:0000256" key="2">
    <source>
        <dbReference type="ARBA" id="ARBA00022475"/>
    </source>
</evidence>
<dbReference type="InterPro" id="IPR050250">
    <property type="entry name" value="Macrolide_Exporter_MacB"/>
</dbReference>
<keyword evidence="11" id="KW-1185">Reference proteome</keyword>
<evidence type="ECO:0000256" key="1">
    <source>
        <dbReference type="ARBA" id="ARBA00004651"/>
    </source>
</evidence>
<dbReference type="Proteomes" id="UP001198151">
    <property type="component" value="Unassembled WGS sequence"/>
</dbReference>
<comment type="subcellular location">
    <subcellularLocation>
        <location evidence="1">Cell membrane</location>
        <topology evidence="1">Multi-pass membrane protein</topology>
    </subcellularLocation>
</comment>
<dbReference type="RefSeq" id="WP_227706553.1">
    <property type="nucleotide sequence ID" value="NZ_JAJEQX010000003.1"/>
</dbReference>
<feature type="transmembrane region" description="Helical" evidence="7">
    <location>
        <begin position="364"/>
        <end position="384"/>
    </location>
</feature>
<dbReference type="Pfam" id="PF12704">
    <property type="entry name" value="MacB_PCD"/>
    <property type="match status" value="1"/>
</dbReference>
<keyword evidence="3 7" id="KW-0812">Transmembrane</keyword>
<name>A0ABS8FTP6_9FIRM</name>
<dbReference type="PANTHER" id="PTHR30572">
    <property type="entry name" value="MEMBRANE COMPONENT OF TRANSPORTER-RELATED"/>
    <property type="match status" value="1"/>
</dbReference>
<feature type="domain" description="MacB-like periplasmic core" evidence="9">
    <location>
        <begin position="35"/>
        <end position="231"/>
    </location>
</feature>
<accession>A0ABS8FTP6</accession>
<dbReference type="InterPro" id="IPR025857">
    <property type="entry name" value="MacB_PCD"/>
</dbReference>
<evidence type="ECO:0000256" key="3">
    <source>
        <dbReference type="ARBA" id="ARBA00022692"/>
    </source>
</evidence>
<protein>
    <submittedName>
        <fullName evidence="10">ABC transporter permease</fullName>
    </submittedName>
</protein>
<organism evidence="10 11">
    <name type="scientific">Ruminococcus turbiniformis</name>
    <dbReference type="NCBI Taxonomy" id="2881258"/>
    <lineage>
        <taxon>Bacteria</taxon>
        <taxon>Bacillati</taxon>
        <taxon>Bacillota</taxon>
        <taxon>Clostridia</taxon>
        <taxon>Eubacteriales</taxon>
        <taxon>Oscillospiraceae</taxon>
        <taxon>Ruminococcus</taxon>
    </lineage>
</organism>
<keyword evidence="2" id="KW-1003">Cell membrane</keyword>
<dbReference type="Pfam" id="PF02687">
    <property type="entry name" value="FtsX"/>
    <property type="match status" value="2"/>
</dbReference>
<dbReference type="InterPro" id="IPR003838">
    <property type="entry name" value="ABC3_permease_C"/>
</dbReference>
<dbReference type="PANTHER" id="PTHR30572:SF4">
    <property type="entry name" value="ABC TRANSPORTER PERMEASE YTRF"/>
    <property type="match status" value="1"/>
</dbReference>
<gene>
    <name evidence="10" type="ORF">LKD70_02935</name>
</gene>
<feature type="transmembrane region" description="Helical" evidence="7">
    <location>
        <begin position="267"/>
        <end position="287"/>
    </location>
</feature>
<evidence type="ECO:0000259" key="9">
    <source>
        <dbReference type="Pfam" id="PF12704"/>
    </source>
</evidence>
<keyword evidence="5 7" id="KW-0472">Membrane</keyword>
<feature type="domain" description="ABC3 transporter permease C-terminal" evidence="8">
    <location>
        <begin position="273"/>
        <end position="386"/>
    </location>
</feature>
<feature type="transmembrane region" description="Helical" evidence="7">
    <location>
        <begin position="719"/>
        <end position="739"/>
    </location>
</feature>
<sequence>MRAERKGNMRERRMKSYLDLVPISARRRKRQSRMTRLCIVLAVFLVASIFSMADMEIQSQIRRTQMDDGDWHVMFAGPDEEQISLIESRPEVQTSARYAALNYGLDRGYEIGGKETVICGFDENFDEIMEQASIEDGHFPEGTAEAAVTQSMKRQLGVDVGDPIVLMTPEGEGIEFTVSGFSGDTSMLTSSDAFGIFVNTETYETYFADDTRGEDFALYVKFVPFCNIQKTVDDICGQTGISREAVSENTMLLTLIFQTSNTTMMQLYWAAGILSVLVAAAGILMISGSMNSNVSQRTRFFGMLRCLGADRKQIRRFVRREALSWCKSAVPAGLILSMAAVWGLCALLRYLSPMYFSTMPVFGISLPGVVFGALVGIVTVMIAAHSPAKNASKVSPLTAVSGNAGTTHAVKKAANTRHLHVETSLGIHHASGSKKNFVLMTCSFAFSIILFLSFSPAIDFMNHAVRPLQPSAADLTVSSGDGAGSLPKDLAASIEQIGSVQRVYGRSYMYGFTASVGGETIPVQLISYEKYQFDWVRDDLMEGSLEEAENGDGVLAVYYMNEGDFQTGETFELTAGDRTETVRVSGILSESLFNIQDQSAALICSESLFEELTGESGYAVIDVQFDSDVTDQDVEEIRALAGDGASVSDNRMENAENRGAYYSFALFLYGFLAVITLISVFNIINSIAMSVSGRIREYGAMRAIGMTSRQMVRMVSAEAVTYVIWGIVIGCAAGLALNYKIYDLLISIRWGDPWEFPAVELAVILAAMALSAAAAVAGPAKRIREMSVADTISAL</sequence>
<feature type="transmembrane region" description="Helical" evidence="7">
    <location>
        <begin position="660"/>
        <end position="684"/>
    </location>
</feature>
<feature type="transmembrane region" description="Helical" evidence="7">
    <location>
        <begin position="437"/>
        <end position="458"/>
    </location>
</feature>
<dbReference type="EMBL" id="JAJEQX010000003">
    <property type="protein sequence ID" value="MCC2253405.1"/>
    <property type="molecule type" value="Genomic_DNA"/>
</dbReference>
<evidence type="ECO:0000259" key="8">
    <source>
        <dbReference type="Pfam" id="PF02687"/>
    </source>
</evidence>
<evidence type="ECO:0000256" key="7">
    <source>
        <dbReference type="SAM" id="Phobius"/>
    </source>
</evidence>
<proteinExistence type="inferred from homology"/>
<evidence type="ECO:0000313" key="11">
    <source>
        <dbReference type="Proteomes" id="UP001198151"/>
    </source>
</evidence>
<evidence type="ECO:0000256" key="4">
    <source>
        <dbReference type="ARBA" id="ARBA00022989"/>
    </source>
</evidence>
<comment type="similarity">
    <text evidence="6">Belongs to the ABC-4 integral membrane protein family.</text>
</comment>
<evidence type="ECO:0000313" key="10">
    <source>
        <dbReference type="EMBL" id="MCC2253405.1"/>
    </source>
</evidence>
<feature type="domain" description="ABC3 transporter permease C-terminal" evidence="8">
    <location>
        <begin position="671"/>
        <end position="787"/>
    </location>
</feature>
<evidence type="ECO:0000256" key="5">
    <source>
        <dbReference type="ARBA" id="ARBA00023136"/>
    </source>
</evidence>
<comment type="caution">
    <text evidence="10">The sequence shown here is derived from an EMBL/GenBank/DDBJ whole genome shotgun (WGS) entry which is preliminary data.</text>
</comment>
<evidence type="ECO:0000256" key="6">
    <source>
        <dbReference type="ARBA" id="ARBA00038076"/>
    </source>
</evidence>
<feature type="transmembrane region" description="Helical" evidence="7">
    <location>
        <begin position="329"/>
        <end position="352"/>
    </location>
</feature>